<organism evidence="6 7">
    <name type="scientific">Streptacidiphilus jiangxiensis</name>
    <dbReference type="NCBI Taxonomy" id="235985"/>
    <lineage>
        <taxon>Bacteria</taxon>
        <taxon>Bacillati</taxon>
        <taxon>Actinomycetota</taxon>
        <taxon>Actinomycetes</taxon>
        <taxon>Kitasatosporales</taxon>
        <taxon>Streptomycetaceae</taxon>
        <taxon>Streptacidiphilus</taxon>
    </lineage>
</organism>
<gene>
    <name evidence="6" type="ORF">SAMN05414137_119108</name>
</gene>
<evidence type="ECO:0000256" key="4">
    <source>
        <dbReference type="SAM" id="SignalP"/>
    </source>
</evidence>
<dbReference type="RefSeq" id="WP_143094602.1">
    <property type="nucleotide sequence ID" value="NZ_BBPN01000007.1"/>
</dbReference>
<evidence type="ECO:0000313" key="6">
    <source>
        <dbReference type="EMBL" id="SEM14558.1"/>
    </source>
</evidence>
<feature type="region of interest" description="Disordered" evidence="3">
    <location>
        <begin position="33"/>
        <end position="66"/>
    </location>
</feature>
<dbReference type="STRING" id="235985.SAMN05414137_119108"/>
<feature type="domain" description="Low molecular weight antigen MTB12-like C-terminal" evidence="5">
    <location>
        <begin position="95"/>
        <end position="203"/>
    </location>
</feature>
<dbReference type="InterPro" id="IPR058644">
    <property type="entry name" value="Mtb12-like_C"/>
</dbReference>
<dbReference type="OrthoDB" id="4548368at2"/>
<keyword evidence="7" id="KW-1185">Reference proteome</keyword>
<evidence type="ECO:0000256" key="2">
    <source>
        <dbReference type="ARBA" id="ARBA00093774"/>
    </source>
</evidence>
<dbReference type="Pfam" id="PF26580">
    <property type="entry name" value="Mtb12_C"/>
    <property type="match status" value="1"/>
</dbReference>
<feature type="signal peptide" evidence="4">
    <location>
        <begin position="1"/>
        <end position="28"/>
    </location>
</feature>
<comment type="similarity">
    <text evidence="2">Belongs to the MTB12 family.</text>
</comment>
<evidence type="ECO:0000313" key="7">
    <source>
        <dbReference type="Proteomes" id="UP000183015"/>
    </source>
</evidence>
<protein>
    <recommendedName>
        <fullName evidence="5">Low molecular weight antigen MTB12-like C-terminal domain-containing protein</fullName>
    </recommendedName>
</protein>
<evidence type="ECO:0000256" key="1">
    <source>
        <dbReference type="ARBA" id="ARBA00022729"/>
    </source>
</evidence>
<sequence>MLPNQTLPRRHPVLVTGAVAGLMLVAAACSSTGSSSSSSPGSGSPTAGSATSAPATSAPATSAPGTGAATGGAAAMACASGVAPTVSGSGPSDTATAGKNVAQNYAKFFNPATPAAEKVMLLQNGEQLTSVLQGFAGNPLAAKATVTVTAVQFTSPTAADVTYNLCESGTPALPNAKGKSVLENGTWKVSDTTLCGLVALSNGGKPVPGCS</sequence>
<dbReference type="AlphaFoldDB" id="A0A1H7W0I7"/>
<name>A0A1H7W0I7_STRJI</name>
<proteinExistence type="inferred from homology"/>
<dbReference type="EMBL" id="FOAZ01000019">
    <property type="protein sequence ID" value="SEM14558.1"/>
    <property type="molecule type" value="Genomic_DNA"/>
</dbReference>
<reference evidence="7" key="1">
    <citation type="submission" date="2016-10" db="EMBL/GenBank/DDBJ databases">
        <authorList>
            <person name="Varghese N."/>
        </authorList>
    </citation>
    <scope>NUCLEOTIDE SEQUENCE [LARGE SCALE GENOMIC DNA]</scope>
    <source>
        <strain evidence="7">DSM 45096 / BCRC 16803 / CGMCC 4.1857 / CIP 109030 / JCM 12277 / KCTC 19219 / NBRC 100920 / 33214</strain>
    </source>
</reference>
<evidence type="ECO:0000256" key="3">
    <source>
        <dbReference type="SAM" id="MobiDB-lite"/>
    </source>
</evidence>
<keyword evidence="1 4" id="KW-0732">Signal</keyword>
<dbReference type="eggNOG" id="ENOG50343BG">
    <property type="taxonomic scope" value="Bacteria"/>
</dbReference>
<accession>A0A1H7W0I7</accession>
<dbReference type="Proteomes" id="UP000183015">
    <property type="component" value="Unassembled WGS sequence"/>
</dbReference>
<feature type="chain" id="PRO_5038376382" description="Low molecular weight antigen MTB12-like C-terminal domain-containing protein" evidence="4">
    <location>
        <begin position="29"/>
        <end position="211"/>
    </location>
</feature>
<evidence type="ECO:0000259" key="5">
    <source>
        <dbReference type="Pfam" id="PF26580"/>
    </source>
</evidence>